<feature type="compositionally biased region" description="Low complexity" evidence="5">
    <location>
        <begin position="529"/>
        <end position="540"/>
    </location>
</feature>
<evidence type="ECO:0000256" key="3">
    <source>
        <dbReference type="ARBA" id="ARBA00022490"/>
    </source>
</evidence>
<dbReference type="AlphaFoldDB" id="A0A8J4Q3C3"/>
<feature type="compositionally biased region" description="Low complexity" evidence="5">
    <location>
        <begin position="72"/>
        <end position="86"/>
    </location>
</feature>
<feature type="compositionally biased region" description="Polar residues" evidence="5">
    <location>
        <begin position="400"/>
        <end position="421"/>
    </location>
</feature>
<feature type="compositionally biased region" description="Pro residues" evidence="5">
    <location>
        <begin position="506"/>
        <end position="519"/>
    </location>
</feature>
<comment type="function">
    <text evidence="4">Rho GTPase-activating protein involved in the signal transduction pathway.</text>
</comment>
<evidence type="ECO:0000313" key="8">
    <source>
        <dbReference type="Proteomes" id="UP000695562"/>
    </source>
</evidence>
<dbReference type="InterPro" id="IPR000198">
    <property type="entry name" value="RhoGAP_dom"/>
</dbReference>
<feature type="compositionally biased region" description="Basic and acidic residues" evidence="5">
    <location>
        <begin position="91"/>
        <end position="103"/>
    </location>
</feature>
<dbReference type="GO" id="GO:0007165">
    <property type="term" value="P:signal transduction"/>
    <property type="evidence" value="ECO:0007669"/>
    <property type="project" value="InterPro"/>
</dbReference>
<feature type="compositionally biased region" description="Pro residues" evidence="5">
    <location>
        <begin position="541"/>
        <end position="563"/>
    </location>
</feature>
<dbReference type="CDD" id="cd00159">
    <property type="entry name" value="RhoGAP"/>
    <property type="match status" value="1"/>
</dbReference>
<reference evidence="7" key="1">
    <citation type="submission" date="2020-01" db="EMBL/GenBank/DDBJ databases">
        <title>Development of genomics and gene disruption for Polysphondylium violaceum indicates a role for the polyketide synthase stlB in stalk morphogenesis.</title>
        <authorList>
            <person name="Narita B."/>
            <person name="Kawabe Y."/>
            <person name="Kin K."/>
            <person name="Saito T."/>
            <person name="Gibbs R."/>
            <person name="Kuspa A."/>
            <person name="Muzny D."/>
            <person name="Queller D."/>
            <person name="Richards S."/>
            <person name="Strassman J."/>
            <person name="Sucgang R."/>
            <person name="Worley K."/>
            <person name="Schaap P."/>
        </authorList>
    </citation>
    <scope>NUCLEOTIDE SEQUENCE</scope>
    <source>
        <strain evidence="7">QSvi11</strain>
    </source>
</reference>
<keyword evidence="3" id="KW-0963">Cytoplasm</keyword>
<feature type="domain" description="Rho-GAP" evidence="6">
    <location>
        <begin position="157"/>
        <end position="344"/>
    </location>
</feature>
<evidence type="ECO:0000313" key="7">
    <source>
        <dbReference type="EMBL" id="KAF2077304.1"/>
    </source>
</evidence>
<dbReference type="Gene3D" id="1.10.555.10">
    <property type="entry name" value="Rho GTPase activation protein"/>
    <property type="match status" value="1"/>
</dbReference>
<dbReference type="GO" id="GO:0005096">
    <property type="term" value="F:GTPase activator activity"/>
    <property type="evidence" value="ECO:0007669"/>
    <property type="project" value="UniProtKB-KW"/>
</dbReference>
<protein>
    <recommendedName>
        <fullName evidence="6">Rho-GAP domain-containing protein</fullName>
    </recommendedName>
</protein>
<proteinExistence type="predicted"/>
<comment type="caution">
    <text evidence="7">The sequence shown here is derived from an EMBL/GenBank/DDBJ whole genome shotgun (WGS) entry which is preliminary data.</text>
</comment>
<dbReference type="PANTHER" id="PTHR23176">
    <property type="entry name" value="RHO/RAC/CDC GTPASE-ACTIVATING PROTEIN"/>
    <property type="match status" value="1"/>
</dbReference>
<dbReference type="GO" id="GO:0005737">
    <property type="term" value="C:cytoplasm"/>
    <property type="evidence" value="ECO:0007669"/>
    <property type="project" value="UniProtKB-SubCell"/>
</dbReference>
<dbReference type="PRINTS" id="PR01217">
    <property type="entry name" value="PRICHEXTENSN"/>
</dbReference>
<feature type="compositionally biased region" description="Polar residues" evidence="5">
    <location>
        <begin position="648"/>
        <end position="668"/>
    </location>
</feature>
<dbReference type="PROSITE" id="PS50238">
    <property type="entry name" value="RHOGAP"/>
    <property type="match status" value="1"/>
</dbReference>
<dbReference type="SUPFAM" id="SSF48350">
    <property type="entry name" value="GTPase activation domain, GAP"/>
    <property type="match status" value="1"/>
</dbReference>
<organism evidence="7 8">
    <name type="scientific">Polysphondylium violaceum</name>
    <dbReference type="NCBI Taxonomy" id="133409"/>
    <lineage>
        <taxon>Eukaryota</taxon>
        <taxon>Amoebozoa</taxon>
        <taxon>Evosea</taxon>
        <taxon>Eumycetozoa</taxon>
        <taxon>Dictyostelia</taxon>
        <taxon>Dictyosteliales</taxon>
        <taxon>Dictyosteliaceae</taxon>
        <taxon>Polysphondylium</taxon>
    </lineage>
</organism>
<keyword evidence="8" id="KW-1185">Reference proteome</keyword>
<keyword evidence="2" id="KW-0343">GTPase activation</keyword>
<evidence type="ECO:0000256" key="1">
    <source>
        <dbReference type="ARBA" id="ARBA00004496"/>
    </source>
</evidence>
<sequence>MSTNNTDQQQQQQESSSIKKKIVDFLTQFIKKRPPPEELRDKNILVAPSTVAPRIQSTRYELDQQLNHRQDSNSNSNSSNSNNSNNTKPTIKKENSFKDKDRWASTTGGMNDKPHRKETFKIAWDCIRNLDFTFSKFKYGKTVVHRLKFPQFGLSPEELQNLYPDQPHGIPLVLTKGFEYLSKYLETEGLFRVSGSKKDISLLKFRVEDGDLDFSTELNPYSICGLISTFFKELPEPLIPLDCYQEAIDSTKIDNREKRIQALKTLVLDLPPANLCILRRFLHFLLSIEKKKDINKMNSDNLGIIFGPTLLKDPEFADITTSLGNLKYQSLVIKYMLDHYGDIFQNSVVDKAYRKSIIPKEQIDTSSLNYLDIAEDSSSTRTSVSSNSSGGQRTSRPSRPGSNRKTLLLSPRTSGSSSALCYSTLTRPQSRVLLENNFEISPSPPPKTTQYSTSPLPPKPPKPPMRKIFKPQTNPNYQTYPLPMSKQPPLPPSAPPRSILKNTSMAPPPSKPQSKPPPQKLSNPISFQTPSSTTTTSSPISPSPPKDYSQTPPPPRAKPPPPKRTFTNYTIVDVELDSNNNSTKTTFEKPPNKPPPVPVELKKNPTPPATPPLSSSPTPFLTKKKVSIVEPSTTATTPPSLINKPIASKSSPPMVSASTKSQSMSSIKDYQEKLNSEQQTKASQPISVSYFSAKSKPLVKPTIASSSSTTTTTTTTTTNSRDDLNINSDKPSVAIPSKSRSALNLSTKQPGSPTNTPPSESPMSSSPPTTTHIAKFNHLTPSTLTVSQKIALNEKKIQVQTTKQQQFK</sequence>
<dbReference type="InterPro" id="IPR050729">
    <property type="entry name" value="Rho-GAP"/>
</dbReference>
<feature type="region of interest" description="Disordered" evidence="5">
    <location>
        <begin position="66"/>
        <end position="114"/>
    </location>
</feature>
<evidence type="ECO:0000259" key="6">
    <source>
        <dbReference type="PROSITE" id="PS50238"/>
    </source>
</evidence>
<evidence type="ECO:0000256" key="4">
    <source>
        <dbReference type="ARBA" id="ARBA00037092"/>
    </source>
</evidence>
<dbReference type="OrthoDB" id="79452at2759"/>
<feature type="compositionally biased region" description="Polar residues" evidence="5">
    <location>
        <begin position="738"/>
        <end position="751"/>
    </location>
</feature>
<dbReference type="InterPro" id="IPR008936">
    <property type="entry name" value="Rho_GTPase_activation_prot"/>
</dbReference>
<evidence type="ECO:0000256" key="5">
    <source>
        <dbReference type="SAM" id="MobiDB-lite"/>
    </source>
</evidence>
<feature type="compositionally biased region" description="Polar residues" evidence="5">
    <location>
        <begin position="630"/>
        <end position="640"/>
    </location>
</feature>
<dbReference type="SMART" id="SM00324">
    <property type="entry name" value="RhoGAP"/>
    <property type="match status" value="1"/>
</dbReference>
<feature type="compositionally biased region" description="Polar residues" evidence="5">
    <location>
        <begin position="676"/>
        <end position="692"/>
    </location>
</feature>
<feature type="region of interest" description="Disordered" evidence="5">
    <location>
        <begin position="437"/>
        <end position="780"/>
    </location>
</feature>
<feature type="compositionally biased region" description="Pro residues" evidence="5">
    <location>
        <begin position="486"/>
        <end position="495"/>
    </location>
</feature>
<feature type="compositionally biased region" description="Low complexity" evidence="5">
    <location>
        <begin position="705"/>
        <end position="718"/>
    </location>
</feature>
<evidence type="ECO:0000256" key="2">
    <source>
        <dbReference type="ARBA" id="ARBA00022468"/>
    </source>
</evidence>
<gene>
    <name evidence="7" type="ORF">CYY_001370</name>
</gene>
<accession>A0A8J4Q3C3</accession>
<dbReference type="EMBL" id="AJWJ01000032">
    <property type="protein sequence ID" value="KAF2077304.1"/>
    <property type="molecule type" value="Genomic_DNA"/>
</dbReference>
<feature type="compositionally biased region" description="Low complexity" evidence="5">
    <location>
        <begin position="761"/>
        <end position="771"/>
    </location>
</feature>
<dbReference type="Pfam" id="PF00620">
    <property type="entry name" value="RhoGAP"/>
    <property type="match status" value="1"/>
</dbReference>
<dbReference type="PANTHER" id="PTHR23176:SF127">
    <property type="entry name" value="RHO GTPASE-ACTIVATING PROTEIN GACJ"/>
    <property type="match status" value="1"/>
</dbReference>
<feature type="compositionally biased region" description="Low complexity" evidence="5">
    <location>
        <begin position="379"/>
        <end position="395"/>
    </location>
</feature>
<comment type="subcellular location">
    <subcellularLocation>
        <location evidence="1">Cytoplasm</location>
    </subcellularLocation>
</comment>
<name>A0A8J4Q3C3_9MYCE</name>
<dbReference type="Proteomes" id="UP000695562">
    <property type="component" value="Unassembled WGS sequence"/>
</dbReference>
<feature type="region of interest" description="Disordered" evidence="5">
    <location>
        <begin position="379"/>
        <end position="421"/>
    </location>
</feature>